<comment type="caution">
    <text evidence="4">The sequence shown here is derived from an EMBL/GenBank/DDBJ whole genome shotgun (WGS) entry which is preliminary data.</text>
</comment>
<dbReference type="Proteomes" id="UP001143463">
    <property type="component" value="Unassembled WGS sequence"/>
</dbReference>
<feature type="region of interest" description="Disordered" evidence="1">
    <location>
        <begin position="268"/>
        <end position="294"/>
    </location>
</feature>
<dbReference type="RefSeq" id="WP_063739654.1">
    <property type="nucleotide sequence ID" value="NZ_BSFQ01000029.1"/>
</dbReference>
<evidence type="ECO:0000313" key="5">
    <source>
        <dbReference type="Proteomes" id="UP001143463"/>
    </source>
</evidence>
<evidence type="ECO:0008006" key="6">
    <source>
        <dbReference type="Google" id="ProtNLM"/>
    </source>
</evidence>
<feature type="transmembrane region" description="Helical" evidence="2">
    <location>
        <begin position="242"/>
        <end position="265"/>
    </location>
</feature>
<accession>A0A9W6L6U5</accession>
<keyword evidence="2" id="KW-0812">Transmembrane</keyword>
<feature type="transmembrane region" description="Helical" evidence="2">
    <location>
        <begin position="43"/>
        <end position="63"/>
    </location>
</feature>
<feature type="transmembrane region" description="Helical" evidence="2">
    <location>
        <begin position="183"/>
        <end position="204"/>
    </location>
</feature>
<keyword evidence="3" id="KW-0732">Signal</keyword>
<dbReference type="PANTHER" id="PTHR40761:SF1">
    <property type="entry name" value="CONSERVED INTEGRAL MEMBRANE ALANINE VALINE AND LEUCINE RICH PROTEIN-RELATED"/>
    <property type="match status" value="1"/>
</dbReference>
<dbReference type="AlphaFoldDB" id="A0A9W6L6U5"/>
<feature type="transmembrane region" description="Helical" evidence="2">
    <location>
        <begin position="93"/>
        <end position="113"/>
    </location>
</feature>
<evidence type="ECO:0000256" key="3">
    <source>
        <dbReference type="SAM" id="SignalP"/>
    </source>
</evidence>
<keyword evidence="2" id="KW-1133">Transmembrane helix</keyword>
<evidence type="ECO:0000313" key="4">
    <source>
        <dbReference type="EMBL" id="GLL14163.1"/>
    </source>
</evidence>
<proteinExistence type="predicted"/>
<protein>
    <recommendedName>
        <fullName evidence="6">Magnesium transporter NIPA</fullName>
    </recommendedName>
</protein>
<sequence>MTALALLLAVVGAVCFAGAAVLQHGAITSRVDLRELLARPRWLAGAGLAVAGAGLHAVALVLAPVSVVQPIGVLAVPLAVGLSLRNRRPPGRVVAGAALCVAGVALVVRTAAAATPDAPADLGRFLLVSCTAAAAAGLGLAVLAARTTGRVRCVSCAAAGAVAFGLVSALLRAVSVQIATADVGTLLGAAAALAVALAAGGWLVQQGFASGPPAVVVAALTVVDPLMATGLGAGLLGEAGGLGPAGVAFLLGAGAVAAAGVALLARHHPDAARHPSSRHQNRSHQPSTPREVPT</sequence>
<dbReference type="EMBL" id="BSFQ01000029">
    <property type="protein sequence ID" value="GLL14163.1"/>
    <property type="molecule type" value="Genomic_DNA"/>
</dbReference>
<evidence type="ECO:0000256" key="1">
    <source>
        <dbReference type="SAM" id="MobiDB-lite"/>
    </source>
</evidence>
<reference evidence="4" key="1">
    <citation type="journal article" date="2014" name="Int. J. Syst. Evol. Microbiol.">
        <title>Complete genome sequence of Corynebacterium casei LMG S-19264T (=DSM 44701T), isolated from a smear-ripened cheese.</title>
        <authorList>
            <consortium name="US DOE Joint Genome Institute (JGI-PGF)"/>
            <person name="Walter F."/>
            <person name="Albersmeier A."/>
            <person name="Kalinowski J."/>
            <person name="Ruckert C."/>
        </authorList>
    </citation>
    <scope>NUCLEOTIDE SEQUENCE</scope>
    <source>
        <strain evidence="4">VKM Ac-1069</strain>
    </source>
</reference>
<name>A0A9W6L6U5_9PSEU</name>
<feature type="transmembrane region" description="Helical" evidence="2">
    <location>
        <begin position="125"/>
        <end position="144"/>
    </location>
</feature>
<organism evidence="4 5">
    <name type="scientific">Pseudonocardia halophobica</name>
    <dbReference type="NCBI Taxonomy" id="29401"/>
    <lineage>
        <taxon>Bacteria</taxon>
        <taxon>Bacillati</taxon>
        <taxon>Actinomycetota</taxon>
        <taxon>Actinomycetes</taxon>
        <taxon>Pseudonocardiales</taxon>
        <taxon>Pseudonocardiaceae</taxon>
        <taxon>Pseudonocardia</taxon>
    </lineage>
</organism>
<feature type="signal peptide" evidence="3">
    <location>
        <begin position="1"/>
        <end position="19"/>
    </location>
</feature>
<feature type="transmembrane region" description="Helical" evidence="2">
    <location>
        <begin position="151"/>
        <end position="171"/>
    </location>
</feature>
<evidence type="ECO:0000256" key="2">
    <source>
        <dbReference type="SAM" id="Phobius"/>
    </source>
</evidence>
<reference evidence="4" key="2">
    <citation type="submission" date="2023-01" db="EMBL/GenBank/DDBJ databases">
        <authorList>
            <person name="Sun Q."/>
            <person name="Evtushenko L."/>
        </authorList>
    </citation>
    <scope>NUCLEOTIDE SEQUENCE</scope>
    <source>
        <strain evidence="4">VKM Ac-1069</strain>
    </source>
</reference>
<keyword evidence="5" id="KW-1185">Reference proteome</keyword>
<feature type="chain" id="PRO_5040761301" description="Magnesium transporter NIPA" evidence="3">
    <location>
        <begin position="20"/>
        <end position="294"/>
    </location>
</feature>
<keyword evidence="2" id="KW-0472">Membrane</keyword>
<dbReference type="PANTHER" id="PTHR40761">
    <property type="entry name" value="CONSERVED INTEGRAL MEMBRANE ALANINE VALINE AND LEUCINE RICH PROTEIN-RELATED"/>
    <property type="match status" value="1"/>
</dbReference>
<gene>
    <name evidence="4" type="ORF">GCM10017577_53100</name>
</gene>
<feature type="transmembrane region" description="Helical" evidence="2">
    <location>
        <begin position="216"/>
        <end position="236"/>
    </location>
</feature>